<dbReference type="InterPro" id="IPR036034">
    <property type="entry name" value="PDZ_sf"/>
</dbReference>
<dbReference type="GO" id="GO:0030155">
    <property type="term" value="P:regulation of cell adhesion"/>
    <property type="evidence" value="ECO:0007669"/>
    <property type="project" value="InterPro"/>
</dbReference>
<feature type="compositionally biased region" description="Polar residues" evidence="5">
    <location>
        <begin position="1023"/>
        <end position="1034"/>
    </location>
</feature>
<evidence type="ECO:0000259" key="6">
    <source>
        <dbReference type="PROSITE" id="PS50021"/>
    </source>
</evidence>
<feature type="compositionally biased region" description="Basic and acidic residues" evidence="5">
    <location>
        <begin position="1458"/>
        <end position="1486"/>
    </location>
</feature>
<feature type="domain" description="LIM zinc-binding" evidence="7">
    <location>
        <begin position="1806"/>
        <end position="1872"/>
    </location>
</feature>
<dbReference type="Pfam" id="PF00412">
    <property type="entry name" value="LIM"/>
    <property type="match status" value="1"/>
</dbReference>
<dbReference type="FunFam" id="1.10.418.10:FF:000038">
    <property type="entry name" value="LIM and calponin homology domains-containing protein 1"/>
    <property type="match status" value="1"/>
</dbReference>
<feature type="compositionally biased region" description="Polar residues" evidence="5">
    <location>
        <begin position="1678"/>
        <end position="1694"/>
    </location>
</feature>
<dbReference type="PROSITE" id="PS50023">
    <property type="entry name" value="LIM_DOMAIN_2"/>
    <property type="match status" value="1"/>
</dbReference>
<dbReference type="InterPro" id="IPR003096">
    <property type="entry name" value="SM22_calponin"/>
</dbReference>
<dbReference type="SUPFAM" id="SSF47576">
    <property type="entry name" value="Calponin-homology domain, CH-domain"/>
    <property type="match status" value="1"/>
</dbReference>
<feature type="region of interest" description="Disordered" evidence="5">
    <location>
        <begin position="955"/>
        <end position="1005"/>
    </location>
</feature>
<feature type="compositionally biased region" description="Low complexity" evidence="5">
    <location>
        <begin position="1770"/>
        <end position="1795"/>
    </location>
</feature>
<evidence type="ECO:0000256" key="1">
    <source>
        <dbReference type="ARBA" id="ARBA00022723"/>
    </source>
</evidence>
<dbReference type="PROSITE" id="PS50106">
    <property type="entry name" value="PDZ"/>
    <property type="match status" value="1"/>
</dbReference>
<dbReference type="PANTHER" id="PTHR46767:SF1">
    <property type="entry name" value="LIM DOMAIN ONLY PROTEIN 7"/>
    <property type="match status" value="1"/>
</dbReference>
<feature type="region of interest" description="Disordered" evidence="5">
    <location>
        <begin position="1154"/>
        <end position="1243"/>
    </location>
</feature>
<evidence type="ECO:0000256" key="3">
    <source>
        <dbReference type="ARBA" id="ARBA00023038"/>
    </source>
</evidence>
<evidence type="ECO:0000313" key="9">
    <source>
        <dbReference type="Ensembl" id="ENSMPUP00000003173.1"/>
    </source>
</evidence>
<dbReference type="Gene3D" id="1.10.418.10">
    <property type="entry name" value="Calponin-like domain"/>
    <property type="match status" value="1"/>
</dbReference>
<feature type="compositionally biased region" description="Gly residues" evidence="5">
    <location>
        <begin position="26"/>
        <end position="41"/>
    </location>
</feature>
<name>M3XVS3_MUSPF</name>
<dbReference type="GO" id="GO:0046872">
    <property type="term" value="F:metal ion binding"/>
    <property type="evidence" value="ECO:0007669"/>
    <property type="project" value="UniProtKB-KW"/>
</dbReference>
<evidence type="ECO:0000256" key="5">
    <source>
        <dbReference type="SAM" id="MobiDB-lite"/>
    </source>
</evidence>
<dbReference type="CDD" id="cd21277">
    <property type="entry name" value="CH_LMO7"/>
    <property type="match status" value="1"/>
</dbReference>
<dbReference type="EMBL" id="AEYP01036507">
    <property type="status" value="NOT_ANNOTATED_CDS"/>
    <property type="molecule type" value="Genomic_DNA"/>
</dbReference>
<keyword evidence="3 4" id="KW-0440">LIM domain</keyword>
<feature type="compositionally biased region" description="Pro residues" evidence="5">
    <location>
        <begin position="1"/>
        <end position="11"/>
    </location>
</feature>
<dbReference type="EMBL" id="AEYP01036506">
    <property type="status" value="NOT_ANNOTATED_CDS"/>
    <property type="molecule type" value="Genomic_DNA"/>
</dbReference>
<keyword evidence="2 4" id="KW-0862">Zinc</keyword>
<feature type="compositionally biased region" description="Basic and acidic residues" evidence="5">
    <location>
        <begin position="955"/>
        <end position="997"/>
    </location>
</feature>
<proteinExistence type="predicted"/>
<dbReference type="GeneTree" id="ENSGT00950000183159"/>
<reference evidence="9" key="1">
    <citation type="submission" date="2024-06" db="UniProtKB">
        <authorList>
            <consortium name="Ensembl"/>
        </authorList>
    </citation>
    <scope>IDENTIFICATION</scope>
</reference>
<dbReference type="EMBL" id="AEYP01036509">
    <property type="status" value="NOT_ANNOTATED_CDS"/>
    <property type="molecule type" value="Genomic_DNA"/>
</dbReference>
<dbReference type="GO" id="GO:0080090">
    <property type="term" value="P:regulation of primary metabolic process"/>
    <property type="evidence" value="ECO:0007669"/>
    <property type="project" value="UniProtKB-ARBA"/>
</dbReference>
<feature type="region of interest" description="Disordered" evidence="5">
    <location>
        <begin position="355"/>
        <end position="405"/>
    </location>
</feature>
<dbReference type="SUPFAM" id="SSF50156">
    <property type="entry name" value="PDZ domain-like"/>
    <property type="match status" value="1"/>
</dbReference>
<dbReference type="SMART" id="SM00228">
    <property type="entry name" value="PDZ"/>
    <property type="match status" value="1"/>
</dbReference>
<evidence type="ECO:0000259" key="8">
    <source>
        <dbReference type="PROSITE" id="PS50106"/>
    </source>
</evidence>
<dbReference type="EMBL" id="AEYP01036512">
    <property type="status" value="NOT_ANNOTATED_CDS"/>
    <property type="molecule type" value="Genomic_DNA"/>
</dbReference>
<feature type="compositionally biased region" description="Basic and acidic residues" evidence="5">
    <location>
        <begin position="1514"/>
        <end position="1557"/>
    </location>
</feature>
<keyword evidence="1 4" id="KW-0479">Metal-binding</keyword>
<evidence type="ECO:0000259" key="7">
    <source>
        <dbReference type="PROSITE" id="PS50023"/>
    </source>
</evidence>
<feature type="region of interest" description="Disordered" evidence="5">
    <location>
        <begin position="1"/>
        <end position="86"/>
    </location>
</feature>
<dbReference type="EMBL" id="AEYP01036508">
    <property type="status" value="NOT_ANNOTATED_CDS"/>
    <property type="molecule type" value="Genomic_DNA"/>
</dbReference>
<feature type="compositionally biased region" description="Basic and acidic residues" evidence="5">
    <location>
        <begin position="1565"/>
        <end position="1587"/>
    </location>
</feature>
<dbReference type="Gene3D" id="2.10.110.10">
    <property type="entry name" value="Cysteine Rich Protein"/>
    <property type="match status" value="1"/>
</dbReference>
<feature type="region of interest" description="Disordered" evidence="5">
    <location>
        <begin position="1364"/>
        <end position="1386"/>
    </location>
</feature>
<dbReference type="EMBL" id="AEYP01036511">
    <property type="status" value="NOT_ANNOTATED_CDS"/>
    <property type="molecule type" value="Genomic_DNA"/>
</dbReference>
<feature type="compositionally biased region" description="Polar residues" evidence="5">
    <location>
        <begin position="1081"/>
        <end position="1109"/>
    </location>
</feature>
<dbReference type="InterPro" id="IPR031865">
    <property type="entry name" value="DUF4757"/>
</dbReference>
<feature type="compositionally biased region" description="Polar residues" evidence="5">
    <location>
        <begin position="1155"/>
        <end position="1165"/>
    </location>
</feature>
<dbReference type="EMBL" id="AEYP01036505">
    <property type="status" value="NOT_ANNOTATED_CDS"/>
    <property type="molecule type" value="Genomic_DNA"/>
</dbReference>
<dbReference type="InterPro" id="IPR029978">
    <property type="entry name" value="LMO-7"/>
</dbReference>
<gene>
    <name evidence="9" type="primary">LMO7</name>
</gene>
<dbReference type="FunFam" id="2.10.110.10:FF:000041">
    <property type="entry name" value="LIM and calponin homology domains 1"/>
    <property type="match status" value="1"/>
</dbReference>
<feature type="domain" description="Calponin-homology (CH)" evidence="6">
    <location>
        <begin position="108"/>
        <end position="225"/>
    </location>
</feature>
<dbReference type="InterPro" id="IPR001715">
    <property type="entry name" value="CH_dom"/>
</dbReference>
<dbReference type="Pfam" id="PF00595">
    <property type="entry name" value="PDZ"/>
    <property type="match status" value="1"/>
</dbReference>
<feature type="region of interest" description="Disordered" evidence="5">
    <location>
        <begin position="1458"/>
        <end position="1800"/>
    </location>
</feature>
<dbReference type="EMBL" id="AEYP01036503">
    <property type="status" value="NOT_ANNOTATED_CDS"/>
    <property type="molecule type" value="Genomic_DNA"/>
</dbReference>
<accession>M3XVS3</accession>
<dbReference type="STRING" id="9669.ENSMPUP00000003173"/>
<dbReference type="Ensembl" id="ENSMPUT00000003238.1">
    <property type="protein sequence ID" value="ENSMPUP00000003173.1"/>
    <property type="gene ID" value="ENSMPUG00000003206.1"/>
</dbReference>
<dbReference type="PROSITE" id="PS00478">
    <property type="entry name" value="LIM_DOMAIN_1"/>
    <property type="match status" value="1"/>
</dbReference>
<dbReference type="Pfam" id="PF15949">
    <property type="entry name" value="DUF4757"/>
    <property type="match status" value="2"/>
</dbReference>
<feature type="compositionally biased region" description="Polar residues" evidence="5">
    <location>
        <begin position="1204"/>
        <end position="1221"/>
    </location>
</feature>
<feature type="compositionally biased region" description="Basic and acidic residues" evidence="5">
    <location>
        <begin position="1653"/>
        <end position="1666"/>
    </location>
</feature>
<dbReference type="InParanoid" id="M3XVS3"/>
<dbReference type="PRINTS" id="PR00888">
    <property type="entry name" value="SM22CALPONIN"/>
</dbReference>
<dbReference type="EMBL" id="AEYP01036510">
    <property type="status" value="NOT_ANNOTATED_CDS"/>
    <property type="molecule type" value="Genomic_DNA"/>
</dbReference>
<feature type="compositionally biased region" description="Low complexity" evidence="5">
    <location>
        <begin position="59"/>
        <end position="84"/>
    </location>
</feature>
<dbReference type="EMBL" id="AEYP01036504">
    <property type="status" value="NOT_ANNOTATED_CDS"/>
    <property type="molecule type" value="Genomic_DNA"/>
</dbReference>
<dbReference type="HOGENOM" id="CLU_003242_0_0_1"/>
<dbReference type="GO" id="GO:0010604">
    <property type="term" value="P:positive regulation of macromolecule metabolic process"/>
    <property type="evidence" value="ECO:0007669"/>
    <property type="project" value="UniProtKB-ARBA"/>
</dbReference>
<evidence type="ECO:0000256" key="4">
    <source>
        <dbReference type="PROSITE-ProRule" id="PRU00125"/>
    </source>
</evidence>
<dbReference type="Gene3D" id="2.30.42.10">
    <property type="match status" value="1"/>
</dbReference>
<dbReference type="Pfam" id="PF00307">
    <property type="entry name" value="CH"/>
    <property type="match status" value="1"/>
</dbReference>
<dbReference type="eggNOG" id="KOG1704">
    <property type="taxonomic scope" value="Eukaryota"/>
</dbReference>
<dbReference type="InterPro" id="IPR001478">
    <property type="entry name" value="PDZ"/>
</dbReference>
<feature type="compositionally biased region" description="Basic and acidic residues" evidence="5">
    <location>
        <begin position="1595"/>
        <end position="1609"/>
    </location>
</feature>
<feature type="compositionally biased region" description="Polar residues" evidence="5">
    <location>
        <begin position="1715"/>
        <end position="1741"/>
    </location>
</feature>
<evidence type="ECO:0000256" key="2">
    <source>
        <dbReference type="ARBA" id="ARBA00022833"/>
    </source>
</evidence>
<dbReference type="CDD" id="cd08368">
    <property type="entry name" value="LIM"/>
    <property type="match status" value="1"/>
</dbReference>
<dbReference type="SMART" id="SM00033">
    <property type="entry name" value="CH"/>
    <property type="match status" value="1"/>
</dbReference>
<dbReference type="GO" id="GO:0023051">
    <property type="term" value="P:regulation of signaling"/>
    <property type="evidence" value="ECO:0007669"/>
    <property type="project" value="InterPro"/>
</dbReference>
<dbReference type="CDD" id="cd00136">
    <property type="entry name" value="PDZ_canonical"/>
    <property type="match status" value="1"/>
</dbReference>
<sequence length="1877" mass="212212">MPGSPPLPPLAERPGWSGRYVPAHPPGGGVERGRPRVGGNGRHTLRPLPSPATRRARAAARGGELGAGKATHLAAGPRAAGQRAPRSRARRAQAAVLERMEEAGIDCAVAFAEAQRWVEAVTEKNFETKDFRASLENGVLLCDLVNKLKPGVIKKINRLSTPIAGLDNINVFLKACEQIGLKEAQLFHPGDLQDLSNRVTVRQEETDRRVKNVLITLYWLGRKAQSNPYYNGPYLNLKAFENLLGQALTKALEDSSCLKRSGRDSGYGDIWCAERGEFPTSPGNHKREDSFESLDSLGSRSFTSCSSDITLRGGREGCESDTDSEFTSKMQDYNKDDMSYRRISAIEPKSALPFNRFLPNKSRQPSYVPAPLRKKKPDKNEDNRRSWASPVYPEADGTFPSGHADSPLISHQISRAEWDLSNATCCQKEVYGSESGSDSEDERRLPDIVLDDLANRRFRVKKRPECFTSKTTSPSSYSPRFPPADTLAPGPYALMSNERRTWGRNVENWPRAQEASRSSCYLEVEEAKTSLPNTIKDDLYVRKLSPVIPNPGNAFDQFLPKCWIPEDVNWKRIKRETYRPWYKEFQGFSRRNSDSEDEDLGSDRSSSIFSRIQKAKHRLDSSCQRRSLLLELATKGARNSRDTHAARRSSSAAEEPSQFLLLQALQTYSDDILSSETNIKIDPTAGPRLITRRKNLSSAPGYKRDDLEMSTLDPDLENDDFFVRKTGAFHANPYVLRAFEDFRRFSEQDDPVERDIILQCREGELVLPDLEKDDMIVRRIPAQKKEVPLSGAPDRYQPVPFPEPWTLPPEIQAKFLCVLERTRPPKEKRKSCRVLVPSYRLKKDDMLTRKIQSWQLGTTVPPVSFTPGPCSEADLQKWEAIREASRLRHRKRLMVERLFQKIYGENGSKSMSDVSAEDVQNLRQLRYEEMQKIKSQLKEQDQKWQDDLAKWKDRRKSYTSDLQKKKEEREEIEKQALEKSERSSKTFKEMLQDRESRNQTSTVTLRRRLHSFDDILHEEMLSPTRTMSEASYQSERVEEEGTAYSTEIPKQDATTCAKREDAAAADVHLPSKSPIEEQRPDSFSSQPSLTTQRESTRVSASLPRSYQKTDTARLTSVVTARPFGSQARGISSLPRSYTMDDSWKYNGHVEDAKRTQNSLVSTSVQRPDLSQLVSSKSSERERAEVGEGVMGLPSPTPSYSSLSQDQADTSRATLSSTSGPDLTSEFGEGGSSPQMEDSRSQDQFSDMRISINQTPGSGLDFGFTVKWALSGIFVASVEAGSPAEFSQLQVDDEIIAINNTKFSYKDTKEWEATMANAKETGNLVMDIRRHGKSGSPETKWIDTTSGIYNSDKSSSLSITTDFSESLQHSNTESKEMNGIRDESTTFESKASESISLKNLKRRSQFFEQGSSDSVVPDLPVPTLSAPSRWVWDQEEERKRQERWQKEQDRLLQEKYQREQEKLREEWQRAKQEAERENYKYLNEERMVLSSNSMSLPTREPSAAAWDASWGEGSKSSDQEGSRAGDEETREPPKDDAEEDQRKKLQERLALEEERQLREQQCQQEQEQRRREAAQEHARPAEIERETSVKIYQYRRPVDSYDIPKREEKSSGLLPSDRNKSRSTTELDDYPTNKNGGNKYLDQIGSTSSSQRSSKKEQGPSEAELERQQILQEMRKRTSLLNDSSWIRQRSSSVNKEPICLPGIMRRGESLDNLDSPRSNSWKPSPWLNQSSGVRASSSVQDFSRPPPQLVSTSNRAYMRNPSSSIPPPSVGSVKTTTSPSPTPRSHSPSTSQPSSQLRNRSVSGKRVCSYCNNILGKGAAMIIESLGLCYHLHCFKCVACSCDLGGSSSGAEVRIRNHQLYCNDCYLRFKSGRPTAM</sequence>
<feature type="domain" description="PDZ" evidence="8">
    <location>
        <begin position="1248"/>
        <end position="1331"/>
    </location>
</feature>
<organism evidence="9">
    <name type="scientific">Mustela putorius furo</name>
    <name type="common">European domestic ferret</name>
    <name type="synonym">Mustela furo</name>
    <dbReference type="NCBI Taxonomy" id="9669"/>
    <lineage>
        <taxon>Eukaryota</taxon>
        <taxon>Metazoa</taxon>
        <taxon>Chordata</taxon>
        <taxon>Craniata</taxon>
        <taxon>Vertebrata</taxon>
        <taxon>Euteleostomi</taxon>
        <taxon>Mammalia</taxon>
        <taxon>Eutheria</taxon>
        <taxon>Laurasiatheria</taxon>
        <taxon>Carnivora</taxon>
        <taxon>Caniformia</taxon>
        <taxon>Musteloidea</taxon>
        <taxon>Mustelidae</taxon>
        <taxon>Mustelinae</taxon>
        <taxon>Mustela</taxon>
    </lineage>
</organism>
<dbReference type="PROSITE" id="PS50021">
    <property type="entry name" value="CH"/>
    <property type="match status" value="1"/>
</dbReference>
<feature type="region of interest" description="Disordered" evidence="5">
    <location>
        <begin position="1020"/>
        <end position="1109"/>
    </location>
</feature>
<feature type="compositionally biased region" description="Basic and acidic residues" evidence="5">
    <location>
        <begin position="1371"/>
        <end position="1383"/>
    </location>
</feature>
<dbReference type="SMART" id="SM00132">
    <property type="entry name" value="LIM"/>
    <property type="match status" value="1"/>
</dbReference>
<dbReference type="InterPro" id="IPR036872">
    <property type="entry name" value="CH_dom_sf"/>
</dbReference>
<dbReference type="PANTHER" id="PTHR46767">
    <property type="entry name" value="LIM DOMAIN ONLY PROTEIN 7"/>
    <property type="match status" value="1"/>
</dbReference>
<dbReference type="InterPro" id="IPR001781">
    <property type="entry name" value="Znf_LIM"/>
</dbReference>
<dbReference type="OMA" id="LYCNNCY"/>
<protein>
    <submittedName>
        <fullName evidence="9">LIM domain 7</fullName>
    </submittedName>
</protein>